<keyword evidence="1" id="KW-1133">Transmembrane helix</keyword>
<feature type="transmembrane region" description="Helical" evidence="1">
    <location>
        <begin position="35"/>
        <end position="58"/>
    </location>
</feature>
<evidence type="ECO:0000313" key="3">
    <source>
        <dbReference type="Proteomes" id="UP000016487"/>
    </source>
</evidence>
<dbReference type="EMBL" id="AHBZ03000022">
    <property type="protein sequence ID" value="KAF7769002.1"/>
    <property type="molecule type" value="Genomic_DNA"/>
</dbReference>
<protein>
    <recommendedName>
        <fullName evidence="4">DUF2970 domain-containing protein</fullName>
    </recommendedName>
</protein>
<organism evidence="2 3">
    <name type="scientific">Pseudoalteromonas citrea</name>
    <dbReference type="NCBI Taxonomy" id="43655"/>
    <lineage>
        <taxon>Bacteria</taxon>
        <taxon>Pseudomonadati</taxon>
        <taxon>Pseudomonadota</taxon>
        <taxon>Gammaproteobacteria</taxon>
        <taxon>Alteromonadales</taxon>
        <taxon>Pseudoalteromonadaceae</taxon>
        <taxon>Pseudoalteromonas</taxon>
    </lineage>
</organism>
<dbReference type="AlphaFoldDB" id="A0AAD4AHC6"/>
<comment type="caution">
    <text evidence="2">The sequence shown here is derived from an EMBL/GenBank/DDBJ whole genome shotgun (WGS) entry which is preliminary data.</text>
</comment>
<dbReference type="Proteomes" id="UP000016487">
    <property type="component" value="Unassembled WGS sequence"/>
</dbReference>
<keyword evidence="1" id="KW-0812">Transmembrane</keyword>
<dbReference type="RefSeq" id="WP_010366448.1">
    <property type="nucleotide sequence ID" value="NZ_AHBZ03000022.1"/>
</dbReference>
<sequence>MRLLSIVQSVLAAIFGVQSHGKYKHDFNSESFLPFLIIGIVFVLGFVISIALLVHYILR</sequence>
<evidence type="ECO:0008006" key="4">
    <source>
        <dbReference type="Google" id="ProtNLM"/>
    </source>
</evidence>
<name>A0AAD4AHC6_9GAMM</name>
<keyword evidence="1" id="KW-0472">Membrane</keyword>
<evidence type="ECO:0000256" key="1">
    <source>
        <dbReference type="SAM" id="Phobius"/>
    </source>
</evidence>
<accession>A0AAD4AHC6</accession>
<reference evidence="2" key="2">
    <citation type="submission" date="2015-03" db="EMBL/GenBank/DDBJ databases">
        <title>Genome sequence of Pseudoalteromonas citrea.</title>
        <authorList>
            <person name="Xie B.-B."/>
            <person name="Rong J.-C."/>
            <person name="Qin Q.-L."/>
            <person name="Zhang Y.-Z."/>
        </authorList>
    </citation>
    <scope>NUCLEOTIDE SEQUENCE</scope>
    <source>
        <strain evidence="2">DSM 8771</strain>
    </source>
</reference>
<dbReference type="Pfam" id="PF11174">
    <property type="entry name" value="DUF2970"/>
    <property type="match status" value="1"/>
</dbReference>
<reference evidence="2" key="1">
    <citation type="journal article" date="2012" name="J. Bacteriol.">
        <title>Genome sequences of type strains of seven species of the marine bacterium Pseudoalteromonas.</title>
        <authorList>
            <person name="Xie B.B."/>
            <person name="Shu Y.L."/>
            <person name="Qin Q.L."/>
            <person name="Rong J.C."/>
            <person name="Zhang X.Y."/>
            <person name="Chen X.L."/>
            <person name="Shi M."/>
            <person name="He H.L."/>
            <person name="Zhou B.C."/>
            <person name="Zhang Y.Z."/>
        </authorList>
    </citation>
    <scope>NUCLEOTIDE SEQUENCE</scope>
    <source>
        <strain evidence="2">DSM 8771</strain>
    </source>
</reference>
<evidence type="ECO:0000313" key="2">
    <source>
        <dbReference type="EMBL" id="KAF7769002.1"/>
    </source>
</evidence>
<proteinExistence type="predicted"/>
<dbReference type="InterPro" id="IPR021344">
    <property type="entry name" value="DUF2970"/>
</dbReference>
<gene>
    <name evidence="2" type="ORF">PCIT_a3542</name>
</gene>